<evidence type="ECO:0000313" key="3">
    <source>
        <dbReference type="Proteomes" id="UP001151760"/>
    </source>
</evidence>
<keyword evidence="1" id="KW-0812">Transmembrane</keyword>
<protein>
    <submittedName>
        <fullName evidence="2">Uncharacterized protein</fullName>
    </submittedName>
</protein>
<sequence length="190" mass="21057">MKLEYPRELFLGTWCGDLSCCKPDIESARSRVNEGFYILFTQGKFSSISIGGSISSEGFLSSILLSVVIIVTVVIVVVILIVVVVDDVSLILKLSFGDSLFLDRIYIYYLILLIFWAMLMASSNVLKASKRVSFPLILLGSLRIHIEQRIAAMMGYRGGRLEGDEEKLDDVLFELESSFVVLDGPCDVAA</sequence>
<dbReference type="EMBL" id="BQNB010012789">
    <property type="protein sequence ID" value="GJT07919.1"/>
    <property type="molecule type" value="Genomic_DNA"/>
</dbReference>
<dbReference type="Proteomes" id="UP001151760">
    <property type="component" value="Unassembled WGS sequence"/>
</dbReference>
<name>A0ABQ5B3G6_9ASTR</name>
<comment type="caution">
    <text evidence="2">The sequence shown here is derived from an EMBL/GenBank/DDBJ whole genome shotgun (WGS) entry which is preliminary data.</text>
</comment>
<keyword evidence="1" id="KW-0472">Membrane</keyword>
<evidence type="ECO:0000313" key="2">
    <source>
        <dbReference type="EMBL" id="GJT07919.1"/>
    </source>
</evidence>
<reference evidence="2" key="1">
    <citation type="journal article" date="2022" name="Int. J. Mol. Sci.">
        <title>Draft Genome of Tanacetum Coccineum: Genomic Comparison of Closely Related Tanacetum-Family Plants.</title>
        <authorList>
            <person name="Yamashiro T."/>
            <person name="Shiraishi A."/>
            <person name="Nakayama K."/>
            <person name="Satake H."/>
        </authorList>
    </citation>
    <scope>NUCLEOTIDE SEQUENCE</scope>
</reference>
<keyword evidence="3" id="KW-1185">Reference proteome</keyword>
<feature type="transmembrane region" description="Helical" evidence="1">
    <location>
        <begin position="105"/>
        <end position="126"/>
    </location>
</feature>
<keyword evidence="1" id="KW-1133">Transmembrane helix</keyword>
<accession>A0ABQ5B3G6</accession>
<proteinExistence type="predicted"/>
<gene>
    <name evidence="2" type="ORF">Tco_0842381</name>
</gene>
<evidence type="ECO:0000256" key="1">
    <source>
        <dbReference type="SAM" id="Phobius"/>
    </source>
</evidence>
<reference evidence="2" key="2">
    <citation type="submission" date="2022-01" db="EMBL/GenBank/DDBJ databases">
        <authorList>
            <person name="Yamashiro T."/>
            <person name="Shiraishi A."/>
            <person name="Satake H."/>
            <person name="Nakayama K."/>
        </authorList>
    </citation>
    <scope>NUCLEOTIDE SEQUENCE</scope>
</reference>
<feature type="transmembrane region" description="Helical" evidence="1">
    <location>
        <begin position="63"/>
        <end position="85"/>
    </location>
</feature>
<organism evidence="2 3">
    <name type="scientific">Tanacetum coccineum</name>
    <dbReference type="NCBI Taxonomy" id="301880"/>
    <lineage>
        <taxon>Eukaryota</taxon>
        <taxon>Viridiplantae</taxon>
        <taxon>Streptophyta</taxon>
        <taxon>Embryophyta</taxon>
        <taxon>Tracheophyta</taxon>
        <taxon>Spermatophyta</taxon>
        <taxon>Magnoliopsida</taxon>
        <taxon>eudicotyledons</taxon>
        <taxon>Gunneridae</taxon>
        <taxon>Pentapetalae</taxon>
        <taxon>asterids</taxon>
        <taxon>campanulids</taxon>
        <taxon>Asterales</taxon>
        <taxon>Asteraceae</taxon>
        <taxon>Asteroideae</taxon>
        <taxon>Anthemideae</taxon>
        <taxon>Anthemidinae</taxon>
        <taxon>Tanacetum</taxon>
    </lineage>
</organism>